<evidence type="ECO:0000259" key="3">
    <source>
        <dbReference type="PROSITE" id="PS51462"/>
    </source>
</evidence>
<dbReference type="PANTHER" id="PTHR43046:SF16">
    <property type="entry name" value="ADP-RIBOSE PYROPHOSPHATASE YJHB-RELATED"/>
    <property type="match status" value="1"/>
</dbReference>
<organism evidence="4 5">
    <name type="scientific">Novosphingobium humi</name>
    <dbReference type="NCBI Taxonomy" id="2282397"/>
    <lineage>
        <taxon>Bacteria</taxon>
        <taxon>Pseudomonadati</taxon>
        <taxon>Pseudomonadota</taxon>
        <taxon>Alphaproteobacteria</taxon>
        <taxon>Sphingomonadales</taxon>
        <taxon>Sphingomonadaceae</taxon>
        <taxon>Novosphingobium</taxon>
    </lineage>
</organism>
<feature type="domain" description="Nudix hydrolase" evidence="3">
    <location>
        <begin position="38"/>
        <end position="162"/>
    </location>
</feature>
<name>A0ABY7TZY4_9SPHN</name>
<sequence>MLGLIAEAILARLPAPLHRVALRGAHELRKTWWRVRRPRLEGCRILALDEAGRVLLVRHSYGKSNWMPPGGGLKRGEDPIPASIREFAEELGCDLMAPRVVDVALDTLHGAGNRVHVVVGLCRGTPRPDLREITHAAFFAPDALPHDLLPALQGRIEVWVSGQGPAG</sequence>
<gene>
    <name evidence="4" type="ORF">PQ457_03685</name>
</gene>
<dbReference type="RefSeq" id="WP_273618430.1">
    <property type="nucleotide sequence ID" value="NZ_CP117417.1"/>
</dbReference>
<dbReference type="EMBL" id="CP117417">
    <property type="protein sequence ID" value="WCT78086.1"/>
    <property type="molecule type" value="Genomic_DNA"/>
</dbReference>
<dbReference type="Proteomes" id="UP001218231">
    <property type="component" value="Chromosome"/>
</dbReference>
<dbReference type="Gene3D" id="3.90.79.10">
    <property type="entry name" value="Nucleoside Triphosphate Pyrophosphohydrolase"/>
    <property type="match status" value="1"/>
</dbReference>
<protein>
    <submittedName>
        <fullName evidence="4">NUDIX domain-containing protein</fullName>
    </submittedName>
</protein>
<comment type="cofactor">
    <cofactor evidence="1">
        <name>Mg(2+)</name>
        <dbReference type="ChEBI" id="CHEBI:18420"/>
    </cofactor>
</comment>
<evidence type="ECO:0000313" key="4">
    <source>
        <dbReference type="EMBL" id="WCT78086.1"/>
    </source>
</evidence>
<dbReference type="SUPFAM" id="SSF55811">
    <property type="entry name" value="Nudix"/>
    <property type="match status" value="1"/>
</dbReference>
<dbReference type="InterPro" id="IPR000086">
    <property type="entry name" value="NUDIX_hydrolase_dom"/>
</dbReference>
<evidence type="ECO:0000256" key="2">
    <source>
        <dbReference type="ARBA" id="ARBA00022801"/>
    </source>
</evidence>
<dbReference type="PANTHER" id="PTHR43046">
    <property type="entry name" value="GDP-MANNOSE MANNOSYL HYDROLASE"/>
    <property type="match status" value="1"/>
</dbReference>
<dbReference type="PROSITE" id="PS51462">
    <property type="entry name" value="NUDIX"/>
    <property type="match status" value="1"/>
</dbReference>
<proteinExistence type="predicted"/>
<accession>A0ABY7TZY4</accession>
<dbReference type="InterPro" id="IPR015797">
    <property type="entry name" value="NUDIX_hydrolase-like_dom_sf"/>
</dbReference>
<keyword evidence="5" id="KW-1185">Reference proteome</keyword>
<dbReference type="Pfam" id="PF00293">
    <property type="entry name" value="NUDIX"/>
    <property type="match status" value="1"/>
</dbReference>
<keyword evidence="2" id="KW-0378">Hydrolase</keyword>
<evidence type="ECO:0000313" key="5">
    <source>
        <dbReference type="Proteomes" id="UP001218231"/>
    </source>
</evidence>
<reference evidence="4 5" key="1">
    <citation type="submission" date="2023-02" db="EMBL/GenBank/DDBJ databases">
        <title>Genome sequence of Novosphingobium humi KACC 19094.</title>
        <authorList>
            <person name="Kim S."/>
            <person name="Heo J."/>
            <person name="Kwon S.-W."/>
        </authorList>
    </citation>
    <scope>NUCLEOTIDE SEQUENCE [LARGE SCALE GENOMIC DNA]</scope>
    <source>
        <strain evidence="4 5">KACC 19094</strain>
    </source>
</reference>
<evidence type="ECO:0000256" key="1">
    <source>
        <dbReference type="ARBA" id="ARBA00001946"/>
    </source>
</evidence>